<protein>
    <submittedName>
        <fullName evidence="2">Uncharacterized protein</fullName>
    </submittedName>
</protein>
<reference evidence="3" key="1">
    <citation type="journal article" date="2017" name="Nat. Ecol. Evol.">
        <title>Genome expansion and lineage-specific genetic innovations in the forest pathogenic fungi Armillaria.</title>
        <authorList>
            <person name="Sipos G."/>
            <person name="Prasanna A.N."/>
            <person name="Walter M.C."/>
            <person name="O'Connor E."/>
            <person name="Balint B."/>
            <person name="Krizsan K."/>
            <person name="Kiss B."/>
            <person name="Hess J."/>
            <person name="Varga T."/>
            <person name="Slot J."/>
            <person name="Riley R."/>
            <person name="Boka B."/>
            <person name="Rigling D."/>
            <person name="Barry K."/>
            <person name="Lee J."/>
            <person name="Mihaltcheva S."/>
            <person name="LaButti K."/>
            <person name="Lipzen A."/>
            <person name="Waldron R."/>
            <person name="Moloney N.M."/>
            <person name="Sperisen C."/>
            <person name="Kredics L."/>
            <person name="Vagvoelgyi C."/>
            <person name="Patrignani A."/>
            <person name="Fitzpatrick D."/>
            <person name="Nagy I."/>
            <person name="Doyle S."/>
            <person name="Anderson J.B."/>
            <person name="Grigoriev I.V."/>
            <person name="Gueldener U."/>
            <person name="Muensterkoetter M."/>
            <person name="Nagy L.G."/>
        </authorList>
    </citation>
    <scope>NUCLEOTIDE SEQUENCE [LARGE SCALE GENOMIC DNA]</scope>
    <source>
        <strain evidence="3">C18/9</strain>
    </source>
</reference>
<evidence type="ECO:0000256" key="1">
    <source>
        <dbReference type="SAM" id="MobiDB-lite"/>
    </source>
</evidence>
<dbReference type="OrthoDB" id="10406094at2759"/>
<dbReference type="EMBL" id="FUEG01000002">
    <property type="protein sequence ID" value="SJK99223.1"/>
    <property type="molecule type" value="Genomic_DNA"/>
</dbReference>
<evidence type="ECO:0000313" key="3">
    <source>
        <dbReference type="Proteomes" id="UP000219338"/>
    </source>
</evidence>
<accession>A0A284QS36</accession>
<dbReference type="AlphaFoldDB" id="A0A284QS36"/>
<name>A0A284QS36_ARMOS</name>
<dbReference type="Proteomes" id="UP000219338">
    <property type="component" value="Unassembled WGS sequence"/>
</dbReference>
<evidence type="ECO:0000313" key="2">
    <source>
        <dbReference type="EMBL" id="SJK99223.1"/>
    </source>
</evidence>
<gene>
    <name evidence="2" type="ORF">ARMOST_02514</name>
</gene>
<organism evidence="2 3">
    <name type="scientific">Armillaria ostoyae</name>
    <name type="common">Armillaria root rot fungus</name>
    <dbReference type="NCBI Taxonomy" id="47428"/>
    <lineage>
        <taxon>Eukaryota</taxon>
        <taxon>Fungi</taxon>
        <taxon>Dikarya</taxon>
        <taxon>Basidiomycota</taxon>
        <taxon>Agaricomycotina</taxon>
        <taxon>Agaricomycetes</taxon>
        <taxon>Agaricomycetidae</taxon>
        <taxon>Agaricales</taxon>
        <taxon>Marasmiineae</taxon>
        <taxon>Physalacriaceae</taxon>
        <taxon>Armillaria</taxon>
    </lineage>
</organism>
<sequence>MSIHPSTTASKGMLQDVARVKEPIQTNSMRLRLPSAPIAGQNVIDDSSSIPTHFRSSPNLRGAFTNGGAGTDEADGSQVRYSLHVRFLTWLITLIPFLPALSLYASHSPATTVIGGLYCCRGSTFHSSTTIVGSALAFEQRELSDRMRRSGRRPEHQAVPYDHQRHQRRPSIGGRRLGSCVDVLRNMGRSVADSISRPYREGISTTRVCWSALRHHAIKAISIYPPRPNPPALLSLDACSQGAPTSYQQVFEPPSMTEPISISVQATIL</sequence>
<feature type="compositionally biased region" description="Basic and acidic residues" evidence="1">
    <location>
        <begin position="147"/>
        <end position="156"/>
    </location>
</feature>
<feature type="region of interest" description="Disordered" evidence="1">
    <location>
        <begin position="147"/>
        <end position="172"/>
    </location>
</feature>
<keyword evidence="3" id="KW-1185">Reference proteome</keyword>
<proteinExistence type="predicted"/>